<keyword evidence="4" id="KW-1185">Reference proteome</keyword>
<dbReference type="GO" id="GO:0008270">
    <property type="term" value="F:zinc ion binding"/>
    <property type="evidence" value="ECO:0007669"/>
    <property type="project" value="UniProtKB-KW"/>
</dbReference>
<evidence type="ECO:0000313" key="3">
    <source>
        <dbReference type="EMBL" id="KAG6970432.1"/>
    </source>
</evidence>
<protein>
    <recommendedName>
        <fullName evidence="2">C2H2-type domain-containing protein</fullName>
    </recommendedName>
</protein>
<dbReference type="PROSITE" id="PS50157">
    <property type="entry name" value="ZINC_FINGER_C2H2_2"/>
    <property type="match status" value="1"/>
</dbReference>
<organism evidence="3 4">
    <name type="scientific">Phytophthora aleatoria</name>
    <dbReference type="NCBI Taxonomy" id="2496075"/>
    <lineage>
        <taxon>Eukaryota</taxon>
        <taxon>Sar</taxon>
        <taxon>Stramenopiles</taxon>
        <taxon>Oomycota</taxon>
        <taxon>Peronosporomycetes</taxon>
        <taxon>Peronosporales</taxon>
        <taxon>Peronosporaceae</taxon>
        <taxon>Phytophthora</taxon>
    </lineage>
</organism>
<keyword evidence="1" id="KW-0862">Zinc</keyword>
<reference evidence="3" key="1">
    <citation type="submission" date="2021-01" db="EMBL/GenBank/DDBJ databases">
        <title>Phytophthora aleatoria, a newly-described species from Pinus radiata is distinct from Phytophthora cactorum isolates based on comparative genomics.</title>
        <authorList>
            <person name="Mcdougal R."/>
            <person name="Panda P."/>
            <person name="Williams N."/>
            <person name="Studholme D.J."/>
        </authorList>
    </citation>
    <scope>NUCLEOTIDE SEQUENCE</scope>
    <source>
        <strain evidence="3">NZFS 4037</strain>
    </source>
</reference>
<gene>
    <name evidence="3" type="ORF">JG688_00004856</name>
</gene>
<dbReference type="EMBL" id="JAENGY010000180">
    <property type="protein sequence ID" value="KAG6970432.1"/>
    <property type="molecule type" value="Genomic_DNA"/>
</dbReference>
<sequence>MHFGRIQTEQIKPFIEIFLNSKQRTRKELMSNTCLHVYPGFFGGPVEKNNRCTVRLTAGHPILFRGDFAHAGAGFTRFNVRLYCYVRVNGVPQDPISTETVVSRSYLCRRCMQLTYARAELIEHRQTCVMHGGRYTCQFCGQMYAIRNSFNQHVRRRHCERQDQDVRSEGSCSYSVEESTSSDDT</sequence>
<name>A0A8J5MB12_9STRA</name>
<comment type="caution">
    <text evidence="3">The sequence shown here is derived from an EMBL/GenBank/DDBJ whole genome shotgun (WGS) entry which is preliminary data.</text>
</comment>
<evidence type="ECO:0000259" key="2">
    <source>
        <dbReference type="PROSITE" id="PS50157"/>
    </source>
</evidence>
<evidence type="ECO:0000313" key="4">
    <source>
        <dbReference type="Proteomes" id="UP000709295"/>
    </source>
</evidence>
<feature type="domain" description="C2H2-type" evidence="2">
    <location>
        <begin position="135"/>
        <end position="163"/>
    </location>
</feature>
<dbReference type="PROSITE" id="PS00028">
    <property type="entry name" value="ZINC_FINGER_C2H2_1"/>
    <property type="match status" value="1"/>
</dbReference>
<evidence type="ECO:0000256" key="1">
    <source>
        <dbReference type="PROSITE-ProRule" id="PRU00042"/>
    </source>
</evidence>
<keyword evidence="1" id="KW-0863">Zinc-finger</keyword>
<accession>A0A8J5MB12</accession>
<dbReference type="Proteomes" id="UP000709295">
    <property type="component" value="Unassembled WGS sequence"/>
</dbReference>
<proteinExistence type="predicted"/>
<dbReference type="InterPro" id="IPR013087">
    <property type="entry name" value="Znf_C2H2_type"/>
</dbReference>
<dbReference type="AlphaFoldDB" id="A0A8J5MB12"/>
<keyword evidence="1" id="KW-0479">Metal-binding</keyword>
<dbReference type="SMART" id="SM00355">
    <property type="entry name" value="ZnF_C2H2"/>
    <property type="match status" value="2"/>
</dbReference>